<dbReference type="EMBL" id="JACSPN010000006">
    <property type="protein sequence ID" value="MBE7700056.1"/>
    <property type="molecule type" value="Genomic_DNA"/>
</dbReference>
<comment type="caution">
    <text evidence="2">The sequence shown here is derived from an EMBL/GenBank/DDBJ whole genome shotgun (WGS) entry which is preliminary data.</text>
</comment>
<proteinExistence type="predicted"/>
<evidence type="ECO:0000313" key="2">
    <source>
        <dbReference type="EMBL" id="MBE7700056.1"/>
    </source>
</evidence>
<feature type="chain" id="PRO_5039458893" evidence="1">
    <location>
        <begin position="29"/>
        <end position="264"/>
    </location>
</feature>
<evidence type="ECO:0000256" key="1">
    <source>
        <dbReference type="SAM" id="SignalP"/>
    </source>
</evidence>
<keyword evidence="1" id="KW-0732">Signal</keyword>
<dbReference type="AlphaFoldDB" id="A0A9D5UBQ3"/>
<feature type="signal peptide" evidence="1">
    <location>
        <begin position="1"/>
        <end position="28"/>
    </location>
</feature>
<keyword evidence="3" id="KW-1185">Reference proteome</keyword>
<organism evidence="2 3">
    <name type="scientific">Oerskovia douganii</name>
    <dbReference type="NCBI Taxonomy" id="2762210"/>
    <lineage>
        <taxon>Bacteria</taxon>
        <taxon>Bacillati</taxon>
        <taxon>Actinomycetota</taxon>
        <taxon>Actinomycetes</taxon>
        <taxon>Micrococcales</taxon>
        <taxon>Cellulomonadaceae</taxon>
        <taxon>Oerskovia</taxon>
    </lineage>
</organism>
<dbReference type="RefSeq" id="WP_193719336.1">
    <property type="nucleotide sequence ID" value="NZ_JACSPN010000006.1"/>
</dbReference>
<dbReference type="Proteomes" id="UP000822993">
    <property type="component" value="Unassembled WGS sequence"/>
</dbReference>
<sequence length="264" mass="28029">MKAVYVRRITVPAVIAGLAMAGISTASASAGADELAGIEVVDPDELTWVGTENADGTTRVYDDAERRSVNDAFRVEQEALIGQEIRATGAEVVEPEELTWVGSIEPDGSIRMYDDSERAAVNDAFQSEQAGLIEAGSAALPDISTISPFTASVSCNSTRYKVVARYPAEGPAWRGFCYSGAGTISVVPMHTDVLGVCPGPQTGRIYAHYANGNKAWSTWRGGYPDNLSTCFNFSIATKTYSQVSIWAPNGPNPVSVNPLSPVAK</sequence>
<gene>
    <name evidence="2" type="ORF">H9623_07015</name>
</gene>
<accession>A0A9D5UBQ3</accession>
<protein>
    <submittedName>
        <fullName evidence="2">Uncharacterized protein</fullName>
    </submittedName>
</protein>
<reference evidence="2 3" key="1">
    <citation type="submission" date="2020-08" db="EMBL/GenBank/DDBJ databases">
        <title>A Genomic Blueprint of the Chicken Gut Microbiome.</title>
        <authorList>
            <person name="Gilroy R."/>
            <person name="Ravi A."/>
            <person name="Getino M."/>
            <person name="Pursley I."/>
            <person name="Horton D.L."/>
            <person name="Alikhan N.-F."/>
            <person name="Baker D."/>
            <person name="Gharbi K."/>
            <person name="Hall N."/>
            <person name="Watson M."/>
            <person name="Adriaenssens E.M."/>
            <person name="Foster-Nyarko E."/>
            <person name="Jarju S."/>
            <person name="Secka A."/>
            <person name="Antonio M."/>
            <person name="Oren A."/>
            <person name="Chaudhuri R."/>
            <person name="La Ragione R.M."/>
            <person name="Hildebrand F."/>
            <person name="Pallen M.J."/>
        </authorList>
    </citation>
    <scope>NUCLEOTIDE SEQUENCE [LARGE SCALE GENOMIC DNA]</scope>
    <source>
        <strain evidence="2 3">Sa1BUA8</strain>
    </source>
</reference>
<name>A0A9D5UBQ3_9CELL</name>
<evidence type="ECO:0000313" key="3">
    <source>
        <dbReference type="Proteomes" id="UP000822993"/>
    </source>
</evidence>